<evidence type="ECO:0008006" key="4">
    <source>
        <dbReference type="Google" id="ProtNLM"/>
    </source>
</evidence>
<evidence type="ECO:0000313" key="3">
    <source>
        <dbReference type="Proteomes" id="UP001287286"/>
    </source>
</evidence>
<dbReference type="EMBL" id="JAWRVI010000025">
    <property type="protein sequence ID" value="KAK4088349.1"/>
    <property type="molecule type" value="Genomic_DNA"/>
</dbReference>
<gene>
    <name evidence="2" type="ORF">Purlil1_7228</name>
</gene>
<evidence type="ECO:0000256" key="1">
    <source>
        <dbReference type="SAM" id="SignalP"/>
    </source>
</evidence>
<protein>
    <recommendedName>
        <fullName evidence="4">Secreted protein</fullName>
    </recommendedName>
</protein>
<dbReference type="Proteomes" id="UP001287286">
    <property type="component" value="Unassembled WGS sequence"/>
</dbReference>
<name>A0ABR0BW78_PURLI</name>
<keyword evidence="1" id="KW-0732">Signal</keyword>
<comment type="caution">
    <text evidence="2">The sequence shown here is derived from an EMBL/GenBank/DDBJ whole genome shotgun (WGS) entry which is preliminary data.</text>
</comment>
<reference evidence="2 3" key="1">
    <citation type="journal article" date="2024" name="Microbiol. Resour. Announc.">
        <title>Genome annotations for the ascomycete fungi Trichoderma harzianum, Trichoderma aggressivum, and Purpureocillium lilacinum.</title>
        <authorList>
            <person name="Beijen E.P.W."/>
            <person name="Ohm R.A."/>
        </authorList>
    </citation>
    <scope>NUCLEOTIDE SEQUENCE [LARGE SCALE GENOMIC DNA]</scope>
    <source>
        <strain evidence="2 3">CBS 150709</strain>
    </source>
</reference>
<feature type="signal peptide" evidence="1">
    <location>
        <begin position="1"/>
        <end position="22"/>
    </location>
</feature>
<organism evidence="2 3">
    <name type="scientific">Purpureocillium lilacinum</name>
    <name type="common">Paecilomyces lilacinus</name>
    <dbReference type="NCBI Taxonomy" id="33203"/>
    <lineage>
        <taxon>Eukaryota</taxon>
        <taxon>Fungi</taxon>
        <taxon>Dikarya</taxon>
        <taxon>Ascomycota</taxon>
        <taxon>Pezizomycotina</taxon>
        <taxon>Sordariomycetes</taxon>
        <taxon>Hypocreomycetidae</taxon>
        <taxon>Hypocreales</taxon>
        <taxon>Ophiocordycipitaceae</taxon>
        <taxon>Purpureocillium</taxon>
    </lineage>
</organism>
<proteinExistence type="predicted"/>
<sequence>MKLFAISYVVCLFACMAAGLVAVHPEQGSGTGSRDDLAPPERSTVIRNGTAEFIASSILDKRHEATWTASKMECGPRNDEYSVNEALTKESIDALRGKGGVYTLQRHACSNVTRTVERKVIASGADLVRQKCRPATHPDMKYLTSGKAWIDDGLIVRVGGSKC</sequence>
<evidence type="ECO:0000313" key="2">
    <source>
        <dbReference type="EMBL" id="KAK4088349.1"/>
    </source>
</evidence>
<keyword evidence="3" id="KW-1185">Reference proteome</keyword>
<accession>A0ABR0BW78</accession>
<feature type="chain" id="PRO_5045323371" description="Secreted protein" evidence="1">
    <location>
        <begin position="23"/>
        <end position="163"/>
    </location>
</feature>